<proteinExistence type="predicted"/>
<dbReference type="Proteomes" id="UP000324222">
    <property type="component" value="Unassembled WGS sequence"/>
</dbReference>
<feature type="region of interest" description="Disordered" evidence="1">
    <location>
        <begin position="55"/>
        <end position="82"/>
    </location>
</feature>
<dbReference type="AlphaFoldDB" id="A0A5B7JD88"/>
<organism evidence="2 3">
    <name type="scientific">Portunus trituberculatus</name>
    <name type="common">Swimming crab</name>
    <name type="synonym">Neptunus trituberculatus</name>
    <dbReference type="NCBI Taxonomy" id="210409"/>
    <lineage>
        <taxon>Eukaryota</taxon>
        <taxon>Metazoa</taxon>
        <taxon>Ecdysozoa</taxon>
        <taxon>Arthropoda</taxon>
        <taxon>Crustacea</taxon>
        <taxon>Multicrustacea</taxon>
        <taxon>Malacostraca</taxon>
        <taxon>Eumalacostraca</taxon>
        <taxon>Eucarida</taxon>
        <taxon>Decapoda</taxon>
        <taxon>Pleocyemata</taxon>
        <taxon>Brachyura</taxon>
        <taxon>Eubrachyura</taxon>
        <taxon>Portunoidea</taxon>
        <taxon>Portunidae</taxon>
        <taxon>Portuninae</taxon>
        <taxon>Portunus</taxon>
    </lineage>
</organism>
<feature type="region of interest" description="Disordered" evidence="1">
    <location>
        <begin position="1"/>
        <end position="29"/>
    </location>
</feature>
<gene>
    <name evidence="2" type="ORF">E2C01_091150</name>
</gene>
<comment type="caution">
    <text evidence="2">The sequence shown here is derived from an EMBL/GenBank/DDBJ whole genome shotgun (WGS) entry which is preliminary data.</text>
</comment>
<evidence type="ECO:0000313" key="2">
    <source>
        <dbReference type="EMBL" id="MPC95921.1"/>
    </source>
</evidence>
<evidence type="ECO:0000313" key="3">
    <source>
        <dbReference type="Proteomes" id="UP000324222"/>
    </source>
</evidence>
<dbReference type="EMBL" id="VSRR010103985">
    <property type="protein sequence ID" value="MPC95921.1"/>
    <property type="molecule type" value="Genomic_DNA"/>
</dbReference>
<protein>
    <submittedName>
        <fullName evidence="2">Uncharacterized protein</fullName>
    </submittedName>
</protein>
<feature type="compositionally biased region" description="Basic and acidic residues" evidence="1">
    <location>
        <begin position="62"/>
        <end position="82"/>
    </location>
</feature>
<accession>A0A5B7JD88</accession>
<sequence>MPPVSSLGGVRLNLHHPHNPDAESPDVWENLIPPPLGIGDITTGKSPLLLRTARGAVDEGSGMEKEKKRIKEEETKVKTEKD</sequence>
<reference evidence="2 3" key="1">
    <citation type="submission" date="2019-05" db="EMBL/GenBank/DDBJ databases">
        <title>Another draft genome of Portunus trituberculatus and its Hox gene families provides insights of decapod evolution.</title>
        <authorList>
            <person name="Jeong J.-H."/>
            <person name="Song I."/>
            <person name="Kim S."/>
            <person name="Choi T."/>
            <person name="Kim D."/>
            <person name="Ryu S."/>
            <person name="Kim W."/>
        </authorList>
    </citation>
    <scope>NUCLEOTIDE SEQUENCE [LARGE SCALE GENOMIC DNA]</scope>
    <source>
        <tissue evidence="2">Muscle</tissue>
    </source>
</reference>
<evidence type="ECO:0000256" key="1">
    <source>
        <dbReference type="SAM" id="MobiDB-lite"/>
    </source>
</evidence>
<keyword evidence="3" id="KW-1185">Reference proteome</keyword>
<name>A0A5B7JD88_PORTR</name>